<protein>
    <recommendedName>
        <fullName evidence="11">DNRLRE domain-containing protein</fullName>
    </recommendedName>
</protein>
<dbReference type="SMART" id="SM00231">
    <property type="entry name" value="FA58C"/>
    <property type="match status" value="1"/>
</dbReference>
<dbReference type="NCBIfam" id="NF041518">
    <property type="entry name" value="choice_anch_Q"/>
    <property type="match status" value="2"/>
</dbReference>
<dbReference type="InterPro" id="IPR011050">
    <property type="entry name" value="Pectin_lyase_fold/virulence"/>
</dbReference>
<dbReference type="InterPro" id="IPR003961">
    <property type="entry name" value="FN3_dom"/>
</dbReference>
<dbReference type="Pfam" id="PF24517">
    <property type="entry name" value="CBM96"/>
    <property type="match status" value="1"/>
</dbReference>
<evidence type="ECO:0000256" key="1">
    <source>
        <dbReference type="ARBA" id="ARBA00004613"/>
    </source>
</evidence>
<evidence type="ECO:0000256" key="2">
    <source>
        <dbReference type="ARBA" id="ARBA00022525"/>
    </source>
</evidence>
<evidence type="ECO:0000256" key="6">
    <source>
        <dbReference type="SAM" id="SignalP"/>
    </source>
</evidence>
<keyword evidence="3 6" id="KW-0732">Signal</keyword>
<dbReference type="InterPro" id="IPR013783">
    <property type="entry name" value="Ig-like_fold"/>
</dbReference>
<dbReference type="InterPro" id="IPR059226">
    <property type="entry name" value="Choice_anch_Q_dom"/>
</dbReference>
<feature type="chain" id="PRO_5038620079" description="DNRLRE domain-containing protein" evidence="6">
    <location>
        <begin position="30"/>
        <end position="2647"/>
    </location>
</feature>
<reference evidence="9 10" key="1">
    <citation type="submission" date="2019-05" db="EMBL/GenBank/DDBJ databases">
        <authorList>
            <person name="Narsing Rao M.P."/>
            <person name="Li W.J."/>
        </authorList>
    </citation>
    <scope>NUCLEOTIDE SEQUENCE [LARGE SCALE GENOMIC DNA]</scope>
    <source>
        <strain evidence="9 10">SYSU_K30003</strain>
    </source>
</reference>
<dbReference type="SMART" id="SM00710">
    <property type="entry name" value="PbH1"/>
    <property type="match status" value="12"/>
</dbReference>
<dbReference type="RefSeq" id="WP_138195696.1">
    <property type="nucleotide sequence ID" value="NZ_VCIW01000013.1"/>
</dbReference>
<evidence type="ECO:0000313" key="10">
    <source>
        <dbReference type="Proteomes" id="UP000309676"/>
    </source>
</evidence>
<feature type="domain" description="F5/8 type C" evidence="7">
    <location>
        <begin position="1461"/>
        <end position="1629"/>
    </location>
</feature>
<feature type="domain" description="Fibronectin type-III" evidence="8">
    <location>
        <begin position="484"/>
        <end position="592"/>
    </location>
</feature>
<feature type="domain" description="Fibronectin type-III" evidence="8">
    <location>
        <begin position="1748"/>
        <end position="1857"/>
    </location>
</feature>
<comment type="caution">
    <text evidence="9">The sequence shown here is derived from an EMBL/GenBank/DDBJ whole genome shotgun (WGS) entry which is preliminary data.</text>
</comment>
<dbReference type="InterPro" id="IPR006626">
    <property type="entry name" value="PbH1"/>
</dbReference>
<dbReference type="PANTHER" id="PTHR46708:SF2">
    <property type="entry name" value="FIBRONECTIN TYPE-III DOMAIN-CONTAINING PROTEIN"/>
    <property type="match status" value="1"/>
</dbReference>
<feature type="domain" description="F5/8 type C" evidence="7">
    <location>
        <begin position="31"/>
        <end position="200"/>
    </location>
</feature>
<feature type="domain" description="Fibronectin type-III" evidence="8">
    <location>
        <begin position="1361"/>
        <end position="1467"/>
    </location>
</feature>
<dbReference type="SUPFAM" id="SSF49265">
    <property type="entry name" value="Fibronectin type III"/>
    <property type="match status" value="6"/>
</dbReference>
<dbReference type="InterPro" id="IPR036116">
    <property type="entry name" value="FN3_sf"/>
</dbReference>
<evidence type="ECO:0000256" key="5">
    <source>
        <dbReference type="SAM" id="MobiDB-lite"/>
    </source>
</evidence>
<dbReference type="SMART" id="SM00060">
    <property type="entry name" value="FN3"/>
    <property type="match status" value="10"/>
</dbReference>
<keyword evidence="4" id="KW-0677">Repeat</keyword>
<dbReference type="Pfam" id="PF00041">
    <property type="entry name" value="fn3"/>
    <property type="match status" value="6"/>
</dbReference>
<dbReference type="Gene3D" id="2.60.40.10">
    <property type="entry name" value="Immunoglobulins"/>
    <property type="match status" value="10"/>
</dbReference>
<feature type="domain" description="F5/8 type C" evidence="7">
    <location>
        <begin position="2507"/>
        <end position="2647"/>
    </location>
</feature>
<accession>A0A5R9GC00</accession>
<gene>
    <name evidence="9" type="ORF">FE782_18335</name>
</gene>
<dbReference type="SUPFAM" id="SSF51126">
    <property type="entry name" value="Pectin lyase-like"/>
    <property type="match status" value="2"/>
</dbReference>
<feature type="domain" description="Fibronectin type-III" evidence="8">
    <location>
        <begin position="1082"/>
        <end position="1190"/>
    </location>
</feature>
<feature type="domain" description="Fibronectin type-III" evidence="8">
    <location>
        <begin position="2333"/>
        <end position="2422"/>
    </location>
</feature>
<evidence type="ECO:0000256" key="4">
    <source>
        <dbReference type="ARBA" id="ARBA00022737"/>
    </source>
</evidence>
<name>A0A5R9GC00_9BACL</name>
<feature type="domain" description="Fibronectin type-III" evidence="8">
    <location>
        <begin position="2432"/>
        <end position="2519"/>
    </location>
</feature>
<feature type="domain" description="Fibronectin type-III" evidence="8">
    <location>
        <begin position="210"/>
        <end position="315"/>
    </location>
</feature>
<dbReference type="InterPro" id="IPR055372">
    <property type="entry name" value="CBM96"/>
</dbReference>
<dbReference type="EMBL" id="VCIW01000013">
    <property type="protein sequence ID" value="TLS50664.1"/>
    <property type="molecule type" value="Genomic_DNA"/>
</dbReference>
<dbReference type="PROSITE" id="PS50022">
    <property type="entry name" value="FA58C_3"/>
    <property type="match status" value="3"/>
</dbReference>
<dbReference type="Gene3D" id="2.60.120.260">
    <property type="entry name" value="Galactose-binding domain-like"/>
    <property type="match status" value="4"/>
</dbReference>
<evidence type="ECO:0000256" key="3">
    <source>
        <dbReference type="ARBA" id="ARBA00022729"/>
    </source>
</evidence>
<dbReference type="OrthoDB" id="177731at2"/>
<organism evidence="9 10">
    <name type="scientific">Paenibacillus antri</name>
    <dbReference type="NCBI Taxonomy" id="2582848"/>
    <lineage>
        <taxon>Bacteria</taxon>
        <taxon>Bacillati</taxon>
        <taxon>Bacillota</taxon>
        <taxon>Bacilli</taxon>
        <taxon>Bacillales</taxon>
        <taxon>Paenibacillaceae</taxon>
        <taxon>Paenibacillus</taxon>
    </lineage>
</organism>
<dbReference type="GO" id="GO:0005576">
    <property type="term" value="C:extracellular region"/>
    <property type="evidence" value="ECO:0007669"/>
    <property type="project" value="UniProtKB-SubCell"/>
</dbReference>
<evidence type="ECO:0000259" key="8">
    <source>
        <dbReference type="PROSITE" id="PS50853"/>
    </source>
</evidence>
<evidence type="ECO:0000313" key="9">
    <source>
        <dbReference type="EMBL" id="TLS50664.1"/>
    </source>
</evidence>
<dbReference type="InterPro" id="IPR000421">
    <property type="entry name" value="FA58C"/>
</dbReference>
<feature type="domain" description="Fibronectin type-III" evidence="8">
    <location>
        <begin position="2238"/>
        <end position="2328"/>
    </location>
</feature>
<sequence>MKARKTLTALSVAALTASLGYFGPFPSTASAASVEVNVARGVADVTTNGIATQNGKRLSILTDGVRTTSEYALISTSSGAKYVQVNLGEPHSITKVNLLNDYNPDSPRIGKDIVVQLSNDPTFATGVTTVYNNDTDNSAGLGAGSDPEYTEPSSGAGLTVTLGAPITAQYVRYWANGHTRTQTSAYNAVNTPVEVEVYARLPGLNNALPAISTLSASDISNNSVKLSWVSPGPSGITGYDIRYADAPITEGNWNNGSVVKRVVGEPSVAAANATQQMTLQGLPINKKLYFAIKTVNGLVDASALSNPVEATLLASVNAALNKPVTSNGIASAGALSNVTNGNVSRDDYALISTSAGPKYVQVDLTDSYDIVGVNVRSDWGSDAASYRYGHDYVVQLAADAAFATGVTTIFNNDADNTLGLGAGTDPLYVEPVDGGGWNIPLTTPVTARYVRFWGNGHTRMNGTTHAVNTPVEIQAFAKSKDVTVPSTVTNLTAPSVGWKSVQLQWTAPGNDGATGTALEYDFRYSTSQITSANFDAATPMAGAPAPAAAGTTQTFGFGDLQPNTTYYFAMKAKDEANVSAMSNVVTVTTPATDSVAPATITNLTASRANDKSIQLSWTAPGDDLNAGTAASYEVRYSTSMITAANWNSATEAVEELLQLPAGTTMEYDALELNPNTTYYFAVKTKDAAGNASAISNVASATTTSPSPDAVTVGTLAALQNAINAAPQSGRVITLAAGVYNVSTQISINGKDNITIQGATSDPEDTVLKGPGMTSSLGQIFDVNDSHYLTIKNLRMQDTKYHGVKINFGSNYFTADNIVAWDHGEGGFKVTAQPWMDGEAYSDYGVIKNSRLGYTTAGNNNAVEAIDIIAGMNWKIQNNDFENTYKSVGNGVAYAVFAKGGARGTLIENNEFRNNFTAISFGGGGTGSLYFRHGDGAYEHYDGIIRNNVIIKTTDAAIYMNKATNFKVYNNTIFNVGSGVGAIESRYVQSNGLVYNNLMNGIIKNRDGGTHTSATNLTNATIDFMVDAANRNYRLNPLKATAAINAGTSLPTEVPTDFYGDARPYGSGYDIGAVEFRPDETIPPAAITLSATDVTMRKATLTWTAPGDDGNTGTAFSYDLRYSTSPITAANWASAIPLKNEPVPAVAGTNQTYTYYGIPAGGTYHFAIKAIDDMSQESALSNSLAVTTTSGSTTEFNATDDTYIYGSGVYGNAAQLLVKHHTGVNENLYAYLKFNLANFSPTSTWNAKLYINIRSAQRPTIPVTVFGVLDDNWSEATAKSTVQPDISDEVNLGTFLTNETGVIEVDVTDFVNSQLAGDKVVTLRLADISDHRWSVTFESSESSVNQPFLLVQDGADTMAPAAISDLAASNPTNKSIDLAWMAPGDDGMVRNATSYDIRYSTSPITNANWNSATQVSGEPIPLAPGTLQGFTLYGLAVNTTYHFAMKTIDDAGNVSPLSNVATSATAAGVNVALNKSVTASTTDLFGGALSVITDGISTNSSAYAGIRTTSGPQYYQVDLGAAYSLNQLRLVNDWGASGIARTNKDVIVQLSNSATFASGVTTVYNNDANNSVGLGTGTNPEYQESAEGLTIALGTPVNARYARVWGSGHVRTDNTTHNVLTPIEFEAYADPGDNTPPAAVTNLTNASMTFDSIELSWTAPGDNGTSGQAKQYLLRYAPFAITESTWNSATPVAGLPLPKPAGGPELVTVGGLTTNATYHFALKTVDTANNVSALSNVVTATINNTDTVAPGTIADLAATRTGPKSVRLGWTAPGDDGATGQAKSYEVRYSTSPITAANWSSATEAIDELRQLPGGTAMKYQANELQPNTTYYFAVRTTDDVNNVSDVSNVAVATTAYPVPDSVTVTSLADLQAAIDSAPASGRVITLAAGTYTQTTSININGKDHITIRGATSNVADTVIVGPGITSTLDISIRVNDSSYVAIRDLSIRDFNYHAVQVNSGSYYFHADNLFAWDLGEGAFKVTGAVSTTGAMYADYGLIENSVLGYTTGGKRSVVEAVDIIAARGWVVRGNTVHNAFHPSSGSVAYAMFAKGGSIDTVFENNLIKGSDIAISFGGGLTGSQFFRNGVLGVEHYGGMIRNNVIHNTEDAGIYLAKAENFKVLNNTLINIAPGVSVGGIESRWAGSNGEIRNNVADKALKKRDSGNYTESNNVVTATSAWYVNPSAGNYALNPSTAATAINTGMSLPTLVPTDMLGVARPIGAGYDLGALESGTPPADTTAPQAPTGLTSAGHTATTVSLYWTAATDNVGVVGYDIYAGTTKLNARPVTGTSYVAYGLTPSTAYSFTVKAKDRAGNESAASNAVAATTNAVPDLIPPSAPTLSSTGVTDSTVSLAWTASSDNVAVAGYDVYNGTTKANGSLITDTVFTVAGLAAATPYTFIVKAVDAAANESAASNAVTVTTATYLPADSTPPSVPANLVVSARTDTTITLGWTASTDNAAVAGYDVYVGGAKVNGTLVAGTSYVAAGLIANTQYAIYVKAVDTSNNESAASATINARTLETPPAGALARTGWTASGSIGSNALDGNASTRWYATSHSPSSSFQVDMKAEYNIAGLYFHKGTYPDNFSVDYTIETSTDGTTWSTAGTADGTGAGSVTASFSSVTARYVRIVPTGSQSGWWSIAEFYVIGQ</sequence>
<feature type="domain" description="Fibronectin type-III" evidence="8">
    <location>
        <begin position="1635"/>
        <end position="1744"/>
    </location>
</feature>
<dbReference type="CDD" id="cd00063">
    <property type="entry name" value="FN3"/>
    <property type="match status" value="10"/>
</dbReference>
<dbReference type="SUPFAM" id="SSF49785">
    <property type="entry name" value="Galactose-binding domain-like"/>
    <property type="match status" value="4"/>
</dbReference>
<dbReference type="InterPro" id="IPR050991">
    <property type="entry name" value="ECM_Regulatory_Proteins"/>
</dbReference>
<feature type="region of interest" description="Disordered" evidence="5">
    <location>
        <begin position="136"/>
        <end position="155"/>
    </location>
</feature>
<evidence type="ECO:0008006" key="11">
    <source>
        <dbReference type="Google" id="ProtNLM"/>
    </source>
</evidence>
<keyword evidence="10" id="KW-1185">Reference proteome</keyword>
<dbReference type="Proteomes" id="UP000309676">
    <property type="component" value="Unassembled WGS sequence"/>
</dbReference>
<evidence type="ECO:0000259" key="7">
    <source>
        <dbReference type="PROSITE" id="PS50022"/>
    </source>
</evidence>
<dbReference type="Gene3D" id="2.160.20.10">
    <property type="entry name" value="Single-stranded right-handed beta-helix, Pectin lyase-like"/>
    <property type="match status" value="2"/>
</dbReference>
<comment type="subcellular location">
    <subcellularLocation>
        <location evidence="1">Secreted</location>
    </subcellularLocation>
</comment>
<dbReference type="InterPro" id="IPR008979">
    <property type="entry name" value="Galactose-bd-like_sf"/>
</dbReference>
<dbReference type="Pfam" id="PF00754">
    <property type="entry name" value="F5_F8_type_C"/>
    <property type="match status" value="1"/>
</dbReference>
<keyword evidence="2" id="KW-0964">Secreted</keyword>
<proteinExistence type="predicted"/>
<dbReference type="InterPro" id="IPR012334">
    <property type="entry name" value="Pectin_lyas_fold"/>
</dbReference>
<feature type="signal peptide" evidence="6">
    <location>
        <begin position="1"/>
        <end position="29"/>
    </location>
</feature>
<dbReference type="PROSITE" id="PS50853">
    <property type="entry name" value="FN3"/>
    <property type="match status" value="10"/>
</dbReference>
<feature type="domain" description="Fibronectin type-III" evidence="8">
    <location>
        <begin position="599"/>
        <end position="706"/>
    </location>
</feature>
<dbReference type="PANTHER" id="PTHR46708">
    <property type="entry name" value="TENASCIN"/>
    <property type="match status" value="1"/>
</dbReference>